<organism evidence="1 2">
    <name type="scientific">Trichinella pseudospiralis</name>
    <name type="common">Parasitic roundworm</name>
    <dbReference type="NCBI Taxonomy" id="6337"/>
    <lineage>
        <taxon>Eukaryota</taxon>
        <taxon>Metazoa</taxon>
        <taxon>Ecdysozoa</taxon>
        <taxon>Nematoda</taxon>
        <taxon>Enoplea</taxon>
        <taxon>Dorylaimia</taxon>
        <taxon>Trichinellida</taxon>
        <taxon>Trichinellidae</taxon>
        <taxon>Trichinella</taxon>
    </lineage>
</organism>
<comment type="caution">
    <text evidence="1">The sequence shown here is derived from an EMBL/GenBank/DDBJ whole genome shotgun (WGS) entry which is preliminary data.</text>
</comment>
<reference evidence="1 2" key="1">
    <citation type="submission" date="2015-01" db="EMBL/GenBank/DDBJ databases">
        <title>Evolution of Trichinella species and genotypes.</title>
        <authorList>
            <person name="Korhonen P.K."/>
            <person name="Edoardo P."/>
            <person name="Giuseppe L.R."/>
            <person name="Gasser R.B."/>
        </authorList>
    </citation>
    <scope>NUCLEOTIDE SEQUENCE [LARGE SCALE GENOMIC DNA]</scope>
    <source>
        <strain evidence="1">ISS13</strain>
    </source>
</reference>
<gene>
    <name evidence="1" type="ORF">T4A_539</name>
</gene>
<proteinExistence type="predicted"/>
<evidence type="ECO:0000313" key="1">
    <source>
        <dbReference type="EMBL" id="KRY75544.1"/>
    </source>
</evidence>
<accession>A0A0V1EPC5</accession>
<protein>
    <submittedName>
        <fullName evidence="1">Uncharacterized protein</fullName>
    </submittedName>
</protein>
<sequence>MTKLEFKYFKKEKATHRCCLCWLFEKIAASLEKLEETLETNQVVFVTFIAEKLNKMVTLKFN</sequence>
<dbReference type="Proteomes" id="UP000054632">
    <property type="component" value="Unassembled WGS sequence"/>
</dbReference>
<evidence type="ECO:0000313" key="2">
    <source>
        <dbReference type="Proteomes" id="UP000054632"/>
    </source>
</evidence>
<dbReference type="EMBL" id="JYDR01000017">
    <property type="protein sequence ID" value="KRY75544.1"/>
    <property type="molecule type" value="Genomic_DNA"/>
</dbReference>
<dbReference type="AlphaFoldDB" id="A0A0V1EPC5"/>
<name>A0A0V1EPC5_TRIPS</name>